<dbReference type="PANTHER" id="PTHR43849:SF2">
    <property type="entry name" value="BLL3936 PROTEIN"/>
    <property type="match status" value="1"/>
</dbReference>
<feature type="transmembrane region" description="Helical" evidence="1">
    <location>
        <begin position="47"/>
        <end position="63"/>
    </location>
</feature>
<dbReference type="Pfam" id="PF06808">
    <property type="entry name" value="DctM"/>
    <property type="match status" value="1"/>
</dbReference>
<gene>
    <name evidence="3" type="ORF">HMPREF7215_1833</name>
</gene>
<evidence type="ECO:0000259" key="2">
    <source>
        <dbReference type="Pfam" id="PF06808"/>
    </source>
</evidence>
<evidence type="ECO:0000256" key="1">
    <source>
        <dbReference type="SAM" id="Phobius"/>
    </source>
</evidence>
<evidence type="ECO:0000313" key="3">
    <source>
        <dbReference type="EMBL" id="EFB90112.1"/>
    </source>
</evidence>
<organism evidence="3 4">
    <name type="scientific">Pyramidobacter piscolens W5455</name>
    <dbReference type="NCBI Taxonomy" id="352165"/>
    <lineage>
        <taxon>Bacteria</taxon>
        <taxon>Thermotogati</taxon>
        <taxon>Synergistota</taxon>
        <taxon>Synergistia</taxon>
        <taxon>Synergistales</taxon>
        <taxon>Dethiosulfovibrionaceae</taxon>
        <taxon>Pyramidobacter</taxon>
    </lineage>
</organism>
<keyword evidence="4" id="KW-1185">Reference proteome</keyword>
<feature type="transmembrane region" description="Helical" evidence="1">
    <location>
        <begin position="530"/>
        <end position="549"/>
    </location>
</feature>
<comment type="caution">
    <text evidence="3">The sequence shown here is derived from an EMBL/GenBank/DDBJ whole genome shotgun (WGS) entry which is preliminary data.</text>
</comment>
<feature type="transmembrane region" description="Helical" evidence="1">
    <location>
        <begin position="133"/>
        <end position="151"/>
    </location>
</feature>
<evidence type="ECO:0000313" key="4">
    <source>
        <dbReference type="Proteomes" id="UP000006462"/>
    </source>
</evidence>
<dbReference type="InterPro" id="IPR011853">
    <property type="entry name" value="TRAP_DctM-Dct_fused"/>
</dbReference>
<dbReference type="RefSeq" id="WP_009165455.1">
    <property type="nucleotide sequence ID" value="NZ_ADFP01000095.1"/>
</dbReference>
<dbReference type="PANTHER" id="PTHR43849">
    <property type="entry name" value="BLL3936 PROTEIN"/>
    <property type="match status" value="1"/>
</dbReference>
<feature type="transmembrane region" description="Helical" evidence="1">
    <location>
        <begin position="21"/>
        <end position="41"/>
    </location>
</feature>
<sequence length="639" mass="67371">MINKTERVMDESFVKVFSKDQRLISTIALLMTLFILYTAAFGFFPSLIQRPVFVGFALVLAYLMHPHVSKKNRSIGIMGGVGVILAVICTGWVAINSDRFMTMGTESNAYDLAFAVILVLLLLEAARRTMGPIFAVLTVITIVYAFVGPWLPGNFAHRGFSFEFIAQHLYVGSYGIWGTTTGTMVGMVAIFILFGAILSITGGAKVFLNIATLFGGRAIGGPAKVAVIGSSLFGMVSGSASANGAVIGAMTIPMMKKSGYDSEFAAAAEAVAGTGGQIMPPIMGAGAFIIAEKLGVTYLTVAAAAIIPAVIYYVGLFAAIHFTSLKNGMQALSKEEFAKAKESLEFHSIVGLFIPLIVLIVFLARGYTVATSGVIASILAIVLYVFTDLDTRAILRRSTRVIVAFVDGAKGLIVIALLGACADIIIGMLSLTGLGVEISSAIYSLSGGYLLLGLFLGMITTLILGMGLPTTAAFILGSSVVAPALAEFNLNPMAINLFLFYFACISAFTPPVCVAIYITAGIADCNWVKAGYRACQLGAAGFLVPYLAVFENSLILQDTVLAIIVDTLIALCGTVMLAAAMMGNFFYNINWFYRFVLFAGGLATLVPGYLSSGIGIASAIMVFILVRGGSKGSHIIASF</sequence>
<keyword evidence="1" id="KW-0812">Transmembrane</keyword>
<feature type="transmembrane region" description="Helical" evidence="1">
    <location>
        <begin position="561"/>
        <end position="587"/>
    </location>
</feature>
<feature type="transmembrane region" description="Helical" evidence="1">
    <location>
        <begin position="171"/>
        <end position="194"/>
    </location>
</feature>
<feature type="domain" description="TRAP C4-dicarboxylate transport system permease DctM subunit" evidence="2">
    <location>
        <begin position="118"/>
        <end position="561"/>
    </location>
</feature>
<feature type="transmembrane region" description="Helical" evidence="1">
    <location>
        <begin position="593"/>
        <end position="626"/>
    </location>
</feature>
<feature type="transmembrane region" description="Helical" evidence="1">
    <location>
        <begin position="449"/>
        <end position="476"/>
    </location>
</feature>
<feature type="transmembrane region" description="Helical" evidence="1">
    <location>
        <begin position="370"/>
        <end position="389"/>
    </location>
</feature>
<feature type="transmembrane region" description="Helical" evidence="1">
    <location>
        <begin position="264"/>
        <end position="290"/>
    </location>
</feature>
<keyword evidence="1" id="KW-1133">Transmembrane helix</keyword>
<feature type="transmembrane region" description="Helical" evidence="1">
    <location>
        <begin position="75"/>
        <end position="95"/>
    </location>
</feature>
<dbReference type="InterPro" id="IPR010656">
    <property type="entry name" value="DctM"/>
</dbReference>
<keyword evidence="1" id="KW-0472">Membrane</keyword>
<feature type="transmembrane region" description="Helical" evidence="1">
    <location>
        <begin position="344"/>
        <end position="364"/>
    </location>
</feature>
<feature type="transmembrane region" description="Helical" evidence="1">
    <location>
        <begin position="401"/>
        <end position="429"/>
    </location>
</feature>
<name>A0ABM9ZTF3_9BACT</name>
<dbReference type="Proteomes" id="UP000006462">
    <property type="component" value="Unassembled WGS sequence"/>
</dbReference>
<accession>A0ABM9ZTF3</accession>
<feature type="transmembrane region" description="Helical" evidence="1">
    <location>
        <begin position="296"/>
        <end position="323"/>
    </location>
</feature>
<protein>
    <submittedName>
        <fullName evidence="3">TRAP transporter, 4TM/12TM fusion protein</fullName>
    </submittedName>
</protein>
<proteinExistence type="predicted"/>
<feature type="transmembrane region" description="Helical" evidence="1">
    <location>
        <begin position="232"/>
        <end position="252"/>
    </location>
</feature>
<reference evidence="3 4" key="1">
    <citation type="submission" date="2009-12" db="EMBL/GenBank/DDBJ databases">
        <authorList>
            <person name="Shrivastava S."/>
            <person name="Madupu R."/>
            <person name="Durkin A.S."/>
            <person name="Torralba M."/>
            <person name="Methe B."/>
            <person name="Sutton G.G."/>
            <person name="Strausberg R.L."/>
            <person name="Nelson K.E."/>
        </authorList>
    </citation>
    <scope>NUCLEOTIDE SEQUENCE [LARGE SCALE GENOMIC DNA]</scope>
    <source>
        <strain evidence="3 4">W5455</strain>
    </source>
</reference>
<feature type="transmembrane region" description="Helical" evidence="1">
    <location>
        <begin position="497"/>
        <end position="518"/>
    </location>
</feature>
<feature type="transmembrane region" description="Helical" evidence="1">
    <location>
        <begin position="107"/>
        <end position="126"/>
    </location>
</feature>
<dbReference type="NCBIfam" id="TIGR02123">
    <property type="entry name" value="TRAP_fused"/>
    <property type="match status" value="1"/>
</dbReference>
<dbReference type="EMBL" id="ADFP01000095">
    <property type="protein sequence ID" value="EFB90112.1"/>
    <property type="molecule type" value="Genomic_DNA"/>
</dbReference>
<dbReference type="GeneID" id="90987355"/>